<accession>B6GAV4</accession>
<proteinExistence type="predicted"/>
<dbReference type="EMBL" id="ABXJ01000068">
    <property type="protein sequence ID" value="EEA90630.1"/>
    <property type="molecule type" value="Genomic_DNA"/>
</dbReference>
<dbReference type="RefSeq" id="WP_006720857.1">
    <property type="nucleotide sequence ID" value="NZ_CP085935.1"/>
</dbReference>
<reference evidence="2 3" key="1">
    <citation type="submission" date="2008-10" db="EMBL/GenBank/DDBJ databases">
        <title>Draft genome sequence of Collinsella stercoris (DSM 13279).</title>
        <authorList>
            <person name="Sudarsanam P."/>
            <person name="Ley R."/>
            <person name="Guruge J."/>
            <person name="Turnbaugh P.J."/>
            <person name="Mahowald M."/>
            <person name="Liep D."/>
            <person name="Gordon J."/>
        </authorList>
    </citation>
    <scope>NUCLEOTIDE SEQUENCE [LARGE SCALE GENOMIC DNA]</scope>
    <source>
        <strain evidence="2 3">DSM 13279</strain>
    </source>
</reference>
<comment type="caution">
    <text evidence="2">The sequence shown here is derived from an EMBL/GenBank/DDBJ whole genome shotgun (WGS) entry which is preliminary data.</text>
</comment>
<keyword evidence="1" id="KW-1133">Transmembrane helix</keyword>
<evidence type="ECO:0000313" key="2">
    <source>
        <dbReference type="EMBL" id="EEA90630.1"/>
    </source>
</evidence>
<name>B6GAV4_9ACTN</name>
<evidence type="ECO:0008006" key="4">
    <source>
        <dbReference type="Google" id="ProtNLM"/>
    </source>
</evidence>
<sequence length="73" mass="7352">MSAIDFVIIALIAVAFGAVVVRVRKKGTCGDCAQAGSCGGSCAGCSTSKRATCPACEGVEQTVKKLGRGIERS</sequence>
<evidence type="ECO:0000313" key="3">
    <source>
        <dbReference type="Proteomes" id="UP000003560"/>
    </source>
</evidence>
<keyword evidence="1" id="KW-0472">Membrane</keyword>
<gene>
    <name evidence="2" type="ORF">COLSTE_01204</name>
</gene>
<dbReference type="AlphaFoldDB" id="B6GAV4"/>
<dbReference type="HOGENOM" id="CLU_2823699_0_0_11"/>
<feature type="transmembrane region" description="Helical" evidence="1">
    <location>
        <begin position="6"/>
        <end position="23"/>
    </location>
</feature>
<dbReference type="Proteomes" id="UP000003560">
    <property type="component" value="Unassembled WGS sequence"/>
</dbReference>
<evidence type="ECO:0000256" key="1">
    <source>
        <dbReference type="SAM" id="Phobius"/>
    </source>
</evidence>
<organism evidence="2 3">
    <name type="scientific">Collinsella stercoris DSM 13279</name>
    <dbReference type="NCBI Taxonomy" id="445975"/>
    <lineage>
        <taxon>Bacteria</taxon>
        <taxon>Bacillati</taxon>
        <taxon>Actinomycetota</taxon>
        <taxon>Coriobacteriia</taxon>
        <taxon>Coriobacteriales</taxon>
        <taxon>Coriobacteriaceae</taxon>
        <taxon>Collinsella</taxon>
    </lineage>
</organism>
<reference evidence="2 3" key="2">
    <citation type="submission" date="2008-10" db="EMBL/GenBank/DDBJ databases">
        <authorList>
            <person name="Fulton L."/>
            <person name="Clifton S."/>
            <person name="Fulton B."/>
            <person name="Xu J."/>
            <person name="Minx P."/>
            <person name="Pepin K.H."/>
            <person name="Johnson M."/>
            <person name="Thiruvilangam P."/>
            <person name="Bhonagiri V."/>
            <person name="Nash W.E."/>
            <person name="Mardis E.R."/>
            <person name="Wilson R.K."/>
        </authorList>
    </citation>
    <scope>NUCLEOTIDE SEQUENCE [LARGE SCALE GENOMIC DNA]</scope>
    <source>
        <strain evidence="2 3">DSM 13279</strain>
    </source>
</reference>
<protein>
    <recommendedName>
        <fullName evidence="4">FeoB-associated Cys-rich membrane protein</fullName>
    </recommendedName>
</protein>
<keyword evidence="3" id="KW-1185">Reference proteome</keyword>
<dbReference type="GeneID" id="98001855"/>
<keyword evidence="1" id="KW-0812">Transmembrane</keyword>
<dbReference type="STRING" id="445975.COLSTE_01204"/>